<reference evidence="3 4" key="1">
    <citation type="journal article" date="2016" name="Int. J. Syst. Evol. Microbiol.">
        <title>Lysobacter erysipheiresistens sp. nov., an antagonist of powdery mildew, isolated from tobacco-cultivated soil.</title>
        <authorList>
            <person name="Xie B."/>
            <person name="Li T."/>
            <person name="Lin X."/>
            <person name="Wang C.J."/>
            <person name="Chen Y.J."/>
            <person name="Liu W.J."/>
            <person name="Zhao Z.W."/>
        </authorList>
    </citation>
    <scope>NUCLEOTIDE SEQUENCE [LARGE SCALE GENOMIC DNA]</scope>
    <source>
        <strain evidence="3 4">RS-LYSO-3</strain>
    </source>
</reference>
<keyword evidence="3" id="KW-0966">Cell projection</keyword>
<evidence type="ECO:0000313" key="3">
    <source>
        <dbReference type="EMBL" id="MEG3184646.1"/>
    </source>
</evidence>
<dbReference type="PANTHER" id="PTHR36307:SF1">
    <property type="entry name" value="FLAGELLA BASAL BODY P-RING FORMATION PROTEIN FLGA"/>
    <property type="match status" value="1"/>
</dbReference>
<accession>A0ABU7Z0E1</accession>
<dbReference type="InterPro" id="IPR017585">
    <property type="entry name" value="SAF_FlgA"/>
</dbReference>
<keyword evidence="3" id="KW-0969">Cilium</keyword>
<keyword evidence="4" id="KW-1185">Reference proteome</keyword>
<sequence length="211" mass="22524">MLAPAQISSAVANGIRARLAAEGSTAKVEVVGRIRTQRLPVGEVKLELGEIGGRWPRERVGIPVQLRVDGQSVRSMTVWVELHDEREVPTYAVSYPAHTAGSDIQVEPAVVDMICCSGLTVASASDLEGRRIERPVRAGTPVMVSDLEAVPDVLAQSEVAIVVRRGPVRIMTSGVALGDGAIGEVISVRPEHSRVAIRSRVVADQKVVVDE</sequence>
<feature type="domain" description="Flagella basal body P-ring formation protein FlgA SAF" evidence="2">
    <location>
        <begin position="123"/>
        <end position="209"/>
    </location>
</feature>
<dbReference type="Gene3D" id="2.30.30.760">
    <property type="match status" value="1"/>
</dbReference>
<dbReference type="EMBL" id="JAXGFP010000006">
    <property type="protein sequence ID" value="MEG3184646.1"/>
    <property type="molecule type" value="Genomic_DNA"/>
</dbReference>
<comment type="caution">
    <text evidence="3">The sequence shown here is derived from an EMBL/GenBank/DDBJ whole genome shotgun (WGS) entry which is preliminary data.</text>
</comment>
<organism evidence="3 4">
    <name type="scientific">Novilysobacter erysipheiresistens</name>
    <dbReference type="NCBI Taxonomy" id="1749332"/>
    <lineage>
        <taxon>Bacteria</taxon>
        <taxon>Pseudomonadati</taxon>
        <taxon>Pseudomonadota</taxon>
        <taxon>Gammaproteobacteria</taxon>
        <taxon>Lysobacterales</taxon>
        <taxon>Lysobacteraceae</taxon>
        <taxon>Novilysobacter</taxon>
    </lineage>
</organism>
<comment type="function">
    <text evidence="1">Involved in the assembly process of the P-ring formation. It may associate with FlgF on the rod constituting a structure essential for the P-ring assembly or may act as a modulator protein for the P-ring assembly.</text>
</comment>
<dbReference type="Proteomes" id="UP001355056">
    <property type="component" value="Unassembled WGS sequence"/>
</dbReference>
<protein>
    <recommendedName>
        <fullName evidence="1">Flagella basal body P-ring formation protein FlgA</fullName>
    </recommendedName>
</protein>
<comment type="subcellular location">
    <subcellularLocation>
        <location evidence="1">Periplasm</location>
    </subcellularLocation>
</comment>
<evidence type="ECO:0000256" key="1">
    <source>
        <dbReference type="RuleBase" id="RU362063"/>
    </source>
</evidence>
<dbReference type="Pfam" id="PF13144">
    <property type="entry name" value="ChapFlgA"/>
    <property type="match status" value="1"/>
</dbReference>
<evidence type="ECO:0000259" key="2">
    <source>
        <dbReference type="Pfam" id="PF13144"/>
    </source>
</evidence>
<dbReference type="NCBIfam" id="TIGR03170">
    <property type="entry name" value="flgA_cterm"/>
    <property type="match status" value="1"/>
</dbReference>
<comment type="similarity">
    <text evidence="1">Belongs to the FlgA family.</text>
</comment>
<keyword evidence="1" id="KW-1005">Bacterial flagellum biogenesis</keyword>
<keyword evidence="1" id="KW-0574">Periplasm</keyword>
<evidence type="ECO:0000313" key="4">
    <source>
        <dbReference type="Proteomes" id="UP001355056"/>
    </source>
</evidence>
<dbReference type="InterPro" id="IPR039246">
    <property type="entry name" value="Flagellar_FlgA"/>
</dbReference>
<dbReference type="PANTHER" id="PTHR36307">
    <property type="entry name" value="FLAGELLA BASAL BODY P-RING FORMATION PROTEIN FLGA"/>
    <property type="match status" value="1"/>
</dbReference>
<dbReference type="RefSeq" id="WP_332617369.1">
    <property type="nucleotide sequence ID" value="NZ_JAXGFP010000006.1"/>
</dbReference>
<gene>
    <name evidence="3" type="primary">flgA</name>
    <name evidence="3" type="ORF">SNE34_11560</name>
</gene>
<proteinExistence type="inferred from homology"/>
<keyword evidence="3" id="KW-0282">Flagellum</keyword>
<name>A0ABU7Z0E1_9GAMM</name>